<protein>
    <submittedName>
        <fullName evidence="4">Surface antigen</fullName>
    </submittedName>
</protein>
<sequence>MHQTTTITLKKQTLTYLCLGLFLLHGQETSAQENPNFIKKLIQKFVSSEKDSSRSASFMVLPAVGYAQETGLEYGIASTYNFYVDKQDLESRTSNITLIGTLTTKKQKNIKLTSDLWTKGNEYHILSELRYRDWPFNFYGIGNDTWKADEDYLDQKLYRIKLDGEKRFAPNFYAGVNMNYEHFQFQDMEAGGIYESPGVYGKEGGQYLALGVSALYDTRNNTTYTTNGFYGRAKYSYAPNFFGKDNFTGNQVEVDLRGFYPITKQLTVTAQGLYRGTYGKNVPFYVMRDLGGDMTMRGYYLGRYKDKNYLTAQAELRYRFHPRVGIAGFLGTGSTFSKQHDMRLLPSYGGGLRYFFSLEHNSSIRFDYAFGEQRPGEKRQSGFYLSISEAF</sequence>
<comment type="subcellular location">
    <subcellularLocation>
        <location evidence="1">Membrane</location>
    </subcellularLocation>
</comment>
<accession>A0A1H6CCD5</accession>
<dbReference type="Pfam" id="PF01103">
    <property type="entry name" value="Omp85"/>
    <property type="match status" value="1"/>
</dbReference>
<evidence type="ECO:0000256" key="2">
    <source>
        <dbReference type="ARBA" id="ARBA00023136"/>
    </source>
</evidence>
<keyword evidence="5" id="KW-1185">Reference proteome</keyword>
<dbReference type="Gene3D" id="2.40.160.50">
    <property type="entry name" value="membrane protein fhac: a member of the omp85/tpsb transporter family"/>
    <property type="match status" value="1"/>
</dbReference>
<name>A0A1H6CCD5_9SPHI</name>
<dbReference type="GO" id="GO:0019867">
    <property type="term" value="C:outer membrane"/>
    <property type="evidence" value="ECO:0007669"/>
    <property type="project" value="InterPro"/>
</dbReference>
<dbReference type="EMBL" id="FNUT01000014">
    <property type="protein sequence ID" value="SEG70614.1"/>
    <property type="molecule type" value="Genomic_DNA"/>
</dbReference>
<gene>
    <name evidence="4" type="ORF">SAMN05421877_11497</name>
</gene>
<proteinExistence type="predicted"/>
<organism evidence="4 5">
    <name type="scientific">Sphingobacterium lactis</name>
    <dbReference type="NCBI Taxonomy" id="797291"/>
    <lineage>
        <taxon>Bacteria</taxon>
        <taxon>Pseudomonadati</taxon>
        <taxon>Bacteroidota</taxon>
        <taxon>Sphingobacteriia</taxon>
        <taxon>Sphingobacteriales</taxon>
        <taxon>Sphingobacteriaceae</taxon>
        <taxon>Sphingobacterium</taxon>
    </lineage>
</organism>
<dbReference type="AlphaFoldDB" id="A0A1H6CCD5"/>
<evidence type="ECO:0000313" key="4">
    <source>
        <dbReference type="EMBL" id="SEG70614.1"/>
    </source>
</evidence>
<evidence type="ECO:0000313" key="5">
    <source>
        <dbReference type="Proteomes" id="UP000236731"/>
    </source>
</evidence>
<dbReference type="InterPro" id="IPR000184">
    <property type="entry name" value="Bac_surfAg_D15"/>
</dbReference>
<evidence type="ECO:0000256" key="1">
    <source>
        <dbReference type="ARBA" id="ARBA00004370"/>
    </source>
</evidence>
<evidence type="ECO:0000259" key="3">
    <source>
        <dbReference type="Pfam" id="PF01103"/>
    </source>
</evidence>
<reference evidence="5" key="1">
    <citation type="submission" date="2016-10" db="EMBL/GenBank/DDBJ databases">
        <authorList>
            <person name="Varghese N."/>
            <person name="Submissions S."/>
        </authorList>
    </citation>
    <scope>NUCLEOTIDE SEQUENCE [LARGE SCALE GENOMIC DNA]</scope>
    <source>
        <strain evidence="5">DSM 22361</strain>
    </source>
</reference>
<keyword evidence="2" id="KW-0472">Membrane</keyword>
<feature type="domain" description="Bacterial surface antigen (D15)" evidence="3">
    <location>
        <begin position="106"/>
        <end position="391"/>
    </location>
</feature>
<dbReference type="Proteomes" id="UP000236731">
    <property type="component" value="Unassembled WGS sequence"/>
</dbReference>
<dbReference type="RefSeq" id="WP_241241723.1">
    <property type="nucleotide sequence ID" value="NZ_CP049246.1"/>
</dbReference>